<protein>
    <submittedName>
        <fullName evidence="1">Uncharacterized protein</fullName>
    </submittedName>
</protein>
<evidence type="ECO:0000313" key="1">
    <source>
        <dbReference type="EMBL" id="RXH67440.1"/>
    </source>
</evidence>
<keyword evidence="2" id="KW-1185">Reference proteome</keyword>
<organism evidence="1 2">
    <name type="scientific">Malus domestica</name>
    <name type="common">Apple</name>
    <name type="synonym">Pyrus malus</name>
    <dbReference type="NCBI Taxonomy" id="3750"/>
    <lineage>
        <taxon>Eukaryota</taxon>
        <taxon>Viridiplantae</taxon>
        <taxon>Streptophyta</taxon>
        <taxon>Embryophyta</taxon>
        <taxon>Tracheophyta</taxon>
        <taxon>Spermatophyta</taxon>
        <taxon>Magnoliopsida</taxon>
        <taxon>eudicotyledons</taxon>
        <taxon>Gunneridae</taxon>
        <taxon>Pentapetalae</taxon>
        <taxon>rosids</taxon>
        <taxon>fabids</taxon>
        <taxon>Rosales</taxon>
        <taxon>Rosaceae</taxon>
        <taxon>Amygdaloideae</taxon>
        <taxon>Maleae</taxon>
        <taxon>Malus</taxon>
    </lineage>
</organism>
<reference evidence="1 2" key="1">
    <citation type="submission" date="2018-10" db="EMBL/GenBank/DDBJ databases">
        <title>A high-quality apple genome assembly.</title>
        <authorList>
            <person name="Hu J."/>
        </authorList>
    </citation>
    <scope>NUCLEOTIDE SEQUENCE [LARGE SCALE GENOMIC DNA]</scope>
    <source>
        <strain evidence="2">cv. HFTH1</strain>
        <tissue evidence="1">Young leaf</tissue>
    </source>
</reference>
<dbReference type="Proteomes" id="UP000290289">
    <property type="component" value="Chromosome 17"/>
</dbReference>
<proteinExistence type="predicted"/>
<sequence>MSNWLGFSLIPHLRVHEGFGGREDEQEHVGFPFEMAIVPNGSLCISADNFNRPNGFEDRRYENQMGATSTVTVADPNEDSPMLEDFFFPNFLLFS</sequence>
<dbReference type="EMBL" id="RDQH01000343">
    <property type="protein sequence ID" value="RXH67440.1"/>
    <property type="molecule type" value="Genomic_DNA"/>
</dbReference>
<dbReference type="STRING" id="3750.A0A498H9E2"/>
<evidence type="ECO:0000313" key="2">
    <source>
        <dbReference type="Proteomes" id="UP000290289"/>
    </source>
</evidence>
<name>A0A498H9E2_MALDO</name>
<gene>
    <name evidence="1" type="ORF">DVH24_027587</name>
</gene>
<dbReference type="AlphaFoldDB" id="A0A498H9E2"/>
<accession>A0A498H9E2</accession>
<comment type="caution">
    <text evidence="1">The sequence shown here is derived from an EMBL/GenBank/DDBJ whole genome shotgun (WGS) entry which is preliminary data.</text>
</comment>